<dbReference type="EMBL" id="NEVT01000004">
    <property type="protein sequence ID" value="OZI78362.1"/>
    <property type="molecule type" value="Genomic_DNA"/>
</dbReference>
<feature type="transmembrane region" description="Helical" evidence="6">
    <location>
        <begin position="217"/>
        <end position="238"/>
    </location>
</feature>
<dbReference type="GO" id="GO:0005886">
    <property type="term" value="C:plasma membrane"/>
    <property type="evidence" value="ECO:0007669"/>
    <property type="project" value="UniProtKB-SubCell"/>
</dbReference>
<evidence type="ECO:0000256" key="3">
    <source>
        <dbReference type="ARBA" id="ARBA00022692"/>
    </source>
</evidence>
<dbReference type="CDD" id="cd17324">
    <property type="entry name" value="MFS_NepI_like"/>
    <property type="match status" value="1"/>
</dbReference>
<reference evidence="9" key="1">
    <citation type="submission" date="2017-05" db="EMBL/GenBank/DDBJ databases">
        <title>Complete and WGS of Bordetella genogroups.</title>
        <authorList>
            <person name="Spilker T."/>
            <person name="Lipuma J."/>
        </authorList>
    </citation>
    <scope>NUCLEOTIDE SEQUENCE [LARGE SCALE GENOMIC DNA]</scope>
    <source>
        <strain evidence="9">AU8256</strain>
    </source>
</reference>
<dbReference type="PROSITE" id="PS50850">
    <property type="entry name" value="MFS"/>
    <property type="match status" value="1"/>
</dbReference>
<feature type="transmembrane region" description="Helical" evidence="6">
    <location>
        <begin position="144"/>
        <end position="163"/>
    </location>
</feature>
<protein>
    <submittedName>
        <fullName evidence="8">MFS transporter</fullName>
    </submittedName>
</protein>
<dbReference type="SUPFAM" id="SSF103473">
    <property type="entry name" value="MFS general substrate transporter"/>
    <property type="match status" value="1"/>
</dbReference>
<evidence type="ECO:0000256" key="5">
    <source>
        <dbReference type="ARBA" id="ARBA00023136"/>
    </source>
</evidence>
<evidence type="ECO:0000256" key="6">
    <source>
        <dbReference type="SAM" id="Phobius"/>
    </source>
</evidence>
<name>A0A261VXY3_9BORD</name>
<comment type="caution">
    <text evidence="8">The sequence shown here is derived from an EMBL/GenBank/DDBJ whole genome shotgun (WGS) entry which is preliminary data.</text>
</comment>
<dbReference type="InterPro" id="IPR020846">
    <property type="entry name" value="MFS_dom"/>
</dbReference>
<feature type="transmembrane region" description="Helical" evidence="6">
    <location>
        <begin position="308"/>
        <end position="325"/>
    </location>
</feature>
<keyword evidence="4 6" id="KW-1133">Transmembrane helix</keyword>
<evidence type="ECO:0000256" key="2">
    <source>
        <dbReference type="ARBA" id="ARBA00022475"/>
    </source>
</evidence>
<keyword evidence="3 6" id="KW-0812">Transmembrane</keyword>
<feature type="domain" description="Major facilitator superfamily (MFS) profile" evidence="7">
    <location>
        <begin position="21"/>
        <end position="397"/>
    </location>
</feature>
<accession>A0A261VXY3</accession>
<feature type="transmembrane region" description="Helical" evidence="6">
    <location>
        <begin position="374"/>
        <end position="392"/>
    </location>
</feature>
<sequence>MFSIQNKPHPAPAVAPLGMGAIAILALGTFAVGTDAFIVAAFLPMMASDLAVTPAVAGHSVTAFALAYAILAPLIATATAPAPRRALLVCALLLLGAANLGSALATSMPWLIATRIVAAAAAAAYTPNAGAVAAALVRPDFRARALAIVIGGLTVATALGVPLGRLASTSANWRVALAAVGIVAWAAAVGVQASLPRLGGNPRMSLADRLRVLRQPAVMQTLPLTVLGMAACYAPYAYTVQVLQELGTPAGAVTGMLLAYGLGAVAGNYASGAGTDRHGARRVLLTAYAAMAAALAGLAWLAHMTHPAQWAVAAAMALWGASSWAQSPAQQHRLISGAPAHGPLVVALNASAIYFGIALGTAIGGAAIESGAAAALACGLVLALAALGYAAATCRRAARAGAGLNGG</sequence>
<keyword evidence="2" id="KW-1003">Cell membrane</keyword>
<evidence type="ECO:0000259" key="7">
    <source>
        <dbReference type="PROSITE" id="PS50850"/>
    </source>
</evidence>
<proteinExistence type="predicted"/>
<dbReference type="PANTHER" id="PTHR43124">
    <property type="entry name" value="PURINE EFFLUX PUMP PBUE"/>
    <property type="match status" value="1"/>
</dbReference>
<evidence type="ECO:0000256" key="4">
    <source>
        <dbReference type="ARBA" id="ARBA00022989"/>
    </source>
</evidence>
<dbReference type="Gene3D" id="1.20.1250.20">
    <property type="entry name" value="MFS general substrate transporter like domains"/>
    <property type="match status" value="1"/>
</dbReference>
<feature type="transmembrane region" description="Helical" evidence="6">
    <location>
        <begin position="175"/>
        <end position="196"/>
    </location>
</feature>
<evidence type="ECO:0000313" key="9">
    <source>
        <dbReference type="Proteomes" id="UP000215633"/>
    </source>
</evidence>
<dbReference type="InterPro" id="IPR036259">
    <property type="entry name" value="MFS_trans_sf"/>
</dbReference>
<evidence type="ECO:0000313" key="8">
    <source>
        <dbReference type="EMBL" id="OZI78362.1"/>
    </source>
</evidence>
<dbReference type="AlphaFoldDB" id="A0A261VXY3"/>
<keyword evidence="9" id="KW-1185">Reference proteome</keyword>
<feature type="transmembrane region" description="Helical" evidence="6">
    <location>
        <begin position="55"/>
        <end position="75"/>
    </location>
</feature>
<dbReference type="GO" id="GO:0022857">
    <property type="term" value="F:transmembrane transporter activity"/>
    <property type="evidence" value="ECO:0007669"/>
    <property type="project" value="InterPro"/>
</dbReference>
<feature type="transmembrane region" description="Helical" evidence="6">
    <location>
        <begin position="116"/>
        <end position="137"/>
    </location>
</feature>
<feature type="transmembrane region" description="Helical" evidence="6">
    <location>
        <begin position="283"/>
        <end position="302"/>
    </location>
</feature>
<organism evidence="8 9">
    <name type="scientific">Bordetella genomosp. 2</name>
    <dbReference type="NCBI Taxonomy" id="1983456"/>
    <lineage>
        <taxon>Bacteria</taxon>
        <taxon>Pseudomonadati</taxon>
        <taxon>Pseudomonadota</taxon>
        <taxon>Betaproteobacteria</taxon>
        <taxon>Burkholderiales</taxon>
        <taxon>Alcaligenaceae</taxon>
        <taxon>Bordetella</taxon>
    </lineage>
</organism>
<evidence type="ECO:0000256" key="1">
    <source>
        <dbReference type="ARBA" id="ARBA00004651"/>
    </source>
</evidence>
<dbReference type="Proteomes" id="UP000215633">
    <property type="component" value="Unassembled WGS sequence"/>
</dbReference>
<dbReference type="Pfam" id="PF07690">
    <property type="entry name" value="MFS_1"/>
    <property type="match status" value="1"/>
</dbReference>
<dbReference type="PANTHER" id="PTHR43124:SF10">
    <property type="entry name" value="PURINE EFFLUX PUMP PBUE"/>
    <property type="match status" value="1"/>
</dbReference>
<comment type="subcellular location">
    <subcellularLocation>
        <location evidence="1">Cell membrane</location>
        <topology evidence="1">Multi-pass membrane protein</topology>
    </subcellularLocation>
</comment>
<dbReference type="InterPro" id="IPR011701">
    <property type="entry name" value="MFS"/>
</dbReference>
<gene>
    <name evidence="8" type="ORF">CAL24_09580</name>
</gene>
<feature type="transmembrane region" description="Helical" evidence="6">
    <location>
        <begin position="87"/>
        <end position="110"/>
    </location>
</feature>
<feature type="transmembrane region" description="Helical" evidence="6">
    <location>
        <begin position="346"/>
        <end position="368"/>
    </location>
</feature>
<feature type="transmembrane region" description="Helical" evidence="6">
    <location>
        <begin position="21"/>
        <end position="43"/>
    </location>
</feature>
<dbReference type="RefSeq" id="WP_094806566.1">
    <property type="nucleotide sequence ID" value="NZ_NEVT01000004.1"/>
</dbReference>
<feature type="transmembrane region" description="Helical" evidence="6">
    <location>
        <begin position="250"/>
        <end position="271"/>
    </location>
</feature>
<dbReference type="InterPro" id="IPR050189">
    <property type="entry name" value="MFS_Efflux_Transporters"/>
</dbReference>
<keyword evidence="5 6" id="KW-0472">Membrane</keyword>